<dbReference type="InterPro" id="IPR011990">
    <property type="entry name" value="TPR-like_helical_dom_sf"/>
</dbReference>
<name>A0A3M2LZL7_9ACTN</name>
<sequence length="1301" mass="141543">MAPPILDSSTGHLPSSRVHEWNESTDSPGSCHRTRKAPGEGRTMGAEVDLGAIEGRPGGFWSLLSRSDQQALWAMGRRVEVPPGGMLCHQGVASPAVVVLFPAGSRTAGRILAKEFVANGEGDESVIELFGAGDLVAGLAPWGHPQRGTVAALDHLAALRVDRRQFGGLLAANPQVAAAAMDAFAHQETYSGRRHAVRVADHPQRLAHHLLELGHRFGEPEAGPGGQGRAIAVPSRLSQADLANWAGVSRETLVRWYRRWRTKEILVPRPLTLLDPEALRREAAPWGDEWPAVPRHREDVPEPEQGRPAGLARRAPVRIGVSGAPRRLPPDKPFFTGRAISLGKLDLLLAQSRWPRAVLIQGMAGVGKTTLAVHWAHRVAERFPDGVIFTELRNGTRAPATPDEAMGQVLRGVGVPGDQLPRTEAELAAQCRSLLADRRLLLVLDNAESAEQVRPLLDAVNAGLVVLTAQRRMPELAGEDGRPDGDVRVLELREMSPDEAADLVAGVLGPGDPRPREERRAVERLSRECGFLPLALAVAAGALAENPDVPIAETVRTLADRSGASYPAPMRPTFDLAYRGLRRDHRAAFRMLGLAVGPDVTPAALAALLDVTTAAAAEALEGMRQAFLVHETGPGRYRIHDLLRDFARERGLAEDADTDRFAARRRFLASCLVSARSAARALDRRRRPSLDARNVPDPARPVSADARARALAWFEAERRTLVAAVRLAARLGLHRTCWELADALFGFQEFRRYSEDNIAVHQAGLGAARAEENWAAAAVMLHNLAVAHFDVGQSVQAIGYAEDARRAFRSADPPNRYGEAVALATLADVHAAQGRYLTAIENAERSLAVHHEVDDRGGVARGHETLARAHLALADYETALGHARRALEIRQEIGDRRGIAETLLTTALVHRRRGVVDDAVANALEALFLREEDGDRYGSAQALTELARMYATLGLRDLARRDAERALRIYRELGVRHGQARALTTLGRLACDAARFAEAFTFCGQALAMHRATGDRHGEAETLAQLGVVCWRLGRYREAREQLGRSLDIRREIGDQHGEANDLENLSVVMRRLHRYQEAFVHGLEALELWHRLGARGNMAGTLGSLARTYIKLGLLDEAERAARQALAIRRGIGDSYGMGIGLDTFAATLRAGGRAEEAFEVQTEALRVLGEVGDRHSEGAALVHLARIHLELGHAEDALATGRRGLDLATELGDIREQARVLHHMGHACQLLGRHAEASGHLHAEITIRRDTGDNPGLRRALVRHRASLTALGDQAGAADCARRIRAIDQWLESEGPEPV</sequence>
<evidence type="ECO:0000259" key="9">
    <source>
        <dbReference type="PROSITE" id="PS51063"/>
    </source>
</evidence>
<dbReference type="Pfam" id="PF13424">
    <property type="entry name" value="TPR_12"/>
    <property type="match status" value="4"/>
</dbReference>
<dbReference type="SUPFAM" id="SSF52540">
    <property type="entry name" value="P-loop containing nucleoside triphosphate hydrolases"/>
    <property type="match status" value="1"/>
</dbReference>
<feature type="region of interest" description="Disordered" evidence="7">
    <location>
        <begin position="290"/>
        <end position="314"/>
    </location>
</feature>
<dbReference type="GO" id="GO:0005938">
    <property type="term" value="C:cell cortex"/>
    <property type="evidence" value="ECO:0007669"/>
    <property type="project" value="TreeGrafter"/>
</dbReference>
<dbReference type="Pfam" id="PF13374">
    <property type="entry name" value="TPR_10"/>
    <property type="match status" value="1"/>
</dbReference>
<dbReference type="PANTHER" id="PTHR45954">
    <property type="entry name" value="LD33695P"/>
    <property type="match status" value="1"/>
</dbReference>
<gene>
    <name evidence="10" type="ORF">EBO15_18155</name>
</gene>
<accession>A0A3M2LZL7</accession>
<dbReference type="InterPro" id="IPR036388">
    <property type="entry name" value="WH-like_DNA-bd_sf"/>
</dbReference>
<dbReference type="EMBL" id="RFFG01000029">
    <property type="protein sequence ID" value="RMI42944.1"/>
    <property type="molecule type" value="Genomic_DNA"/>
</dbReference>
<dbReference type="SUPFAM" id="SSF48452">
    <property type="entry name" value="TPR-like"/>
    <property type="match status" value="3"/>
</dbReference>
<dbReference type="Pfam" id="PF13401">
    <property type="entry name" value="AAA_22"/>
    <property type="match status" value="1"/>
</dbReference>
<dbReference type="InterPro" id="IPR012318">
    <property type="entry name" value="HTH_CRP"/>
</dbReference>
<keyword evidence="5" id="KW-0238">DNA-binding</keyword>
<organism evidence="10 11">
    <name type="scientific">Actinomadura harenae</name>
    <dbReference type="NCBI Taxonomy" id="2483351"/>
    <lineage>
        <taxon>Bacteria</taxon>
        <taxon>Bacillati</taxon>
        <taxon>Actinomycetota</taxon>
        <taxon>Actinomycetes</taxon>
        <taxon>Streptosporangiales</taxon>
        <taxon>Thermomonosporaceae</taxon>
        <taxon>Actinomadura</taxon>
    </lineage>
</organism>
<keyword evidence="2" id="KW-0963">Cytoplasm</keyword>
<dbReference type="InterPro" id="IPR019734">
    <property type="entry name" value="TPR_rpt"/>
</dbReference>
<dbReference type="PANTHER" id="PTHR45954:SF1">
    <property type="entry name" value="LD33695P"/>
    <property type="match status" value="1"/>
</dbReference>
<dbReference type="InterPro" id="IPR000595">
    <property type="entry name" value="cNMP-bd_dom"/>
</dbReference>
<evidence type="ECO:0000313" key="11">
    <source>
        <dbReference type="Proteomes" id="UP000282674"/>
    </source>
</evidence>
<keyword evidence="4" id="KW-0805">Transcription regulation</keyword>
<keyword evidence="3" id="KW-0677">Repeat</keyword>
<dbReference type="GO" id="GO:0005092">
    <property type="term" value="F:GDP-dissociation inhibitor activity"/>
    <property type="evidence" value="ECO:0007669"/>
    <property type="project" value="TreeGrafter"/>
</dbReference>
<dbReference type="Gene3D" id="3.40.50.300">
    <property type="entry name" value="P-loop containing nucleotide triphosphate hydrolases"/>
    <property type="match status" value="1"/>
</dbReference>
<dbReference type="Pfam" id="PF13545">
    <property type="entry name" value="HTH_Crp_2"/>
    <property type="match status" value="1"/>
</dbReference>
<comment type="subcellular location">
    <subcellularLocation>
        <location evidence="1">Cytoplasm</location>
    </subcellularLocation>
</comment>
<dbReference type="Gene3D" id="2.60.120.10">
    <property type="entry name" value="Jelly Rolls"/>
    <property type="match status" value="1"/>
</dbReference>
<dbReference type="Proteomes" id="UP000282674">
    <property type="component" value="Unassembled WGS sequence"/>
</dbReference>
<dbReference type="GO" id="GO:0001965">
    <property type="term" value="F:G-protein alpha-subunit binding"/>
    <property type="evidence" value="ECO:0007669"/>
    <property type="project" value="TreeGrafter"/>
</dbReference>
<evidence type="ECO:0000256" key="2">
    <source>
        <dbReference type="ARBA" id="ARBA00022490"/>
    </source>
</evidence>
<evidence type="ECO:0000259" key="8">
    <source>
        <dbReference type="PROSITE" id="PS50042"/>
    </source>
</evidence>
<evidence type="ECO:0000256" key="6">
    <source>
        <dbReference type="ARBA" id="ARBA00023163"/>
    </source>
</evidence>
<dbReference type="PROSITE" id="PS50042">
    <property type="entry name" value="CNMP_BINDING_3"/>
    <property type="match status" value="1"/>
</dbReference>
<dbReference type="InterPro" id="IPR036390">
    <property type="entry name" value="WH_DNA-bd_sf"/>
</dbReference>
<dbReference type="GO" id="GO:0006355">
    <property type="term" value="P:regulation of DNA-templated transcription"/>
    <property type="evidence" value="ECO:0007669"/>
    <property type="project" value="InterPro"/>
</dbReference>
<evidence type="ECO:0000256" key="7">
    <source>
        <dbReference type="SAM" id="MobiDB-lite"/>
    </source>
</evidence>
<dbReference type="InterPro" id="IPR018490">
    <property type="entry name" value="cNMP-bd_dom_sf"/>
</dbReference>
<dbReference type="PROSITE" id="PS51063">
    <property type="entry name" value="HTH_CRP_2"/>
    <property type="match status" value="1"/>
</dbReference>
<comment type="caution">
    <text evidence="10">The sequence shown here is derived from an EMBL/GenBank/DDBJ whole genome shotgun (WGS) entry which is preliminary data.</text>
</comment>
<keyword evidence="11" id="KW-1185">Reference proteome</keyword>
<evidence type="ECO:0000313" key="10">
    <source>
        <dbReference type="EMBL" id="RMI42944.1"/>
    </source>
</evidence>
<dbReference type="GO" id="GO:0003677">
    <property type="term" value="F:DNA binding"/>
    <property type="evidence" value="ECO:0007669"/>
    <property type="project" value="UniProtKB-KW"/>
</dbReference>
<dbReference type="InterPro" id="IPR049945">
    <property type="entry name" value="AAA_22"/>
</dbReference>
<dbReference type="SMART" id="SM00028">
    <property type="entry name" value="TPR"/>
    <property type="match status" value="11"/>
</dbReference>
<protein>
    <recommendedName>
        <fullName evidence="12">Tetratricopeptide repeat protein</fullName>
    </recommendedName>
</protein>
<evidence type="ECO:0000256" key="3">
    <source>
        <dbReference type="ARBA" id="ARBA00022737"/>
    </source>
</evidence>
<feature type="region of interest" description="Disordered" evidence="7">
    <location>
        <begin position="1"/>
        <end position="44"/>
    </location>
</feature>
<evidence type="ECO:0008006" key="12">
    <source>
        <dbReference type="Google" id="ProtNLM"/>
    </source>
</evidence>
<evidence type="ECO:0000256" key="4">
    <source>
        <dbReference type="ARBA" id="ARBA00023015"/>
    </source>
</evidence>
<dbReference type="Gene3D" id="1.25.40.10">
    <property type="entry name" value="Tetratricopeptide repeat domain"/>
    <property type="match status" value="4"/>
</dbReference>
<dbReference type="InterPro" id="IPR014710">
    <property type="entry name" value="RmlC-like_jellyroll"/>
</dbReference>
<evidence type="ECO:0000256" key="5">
    <source>
        <dbReference type="ARBA" id="ARBA00023125"/>
    </source>
</evidence>
<dbReference type="SUPFAM" id="SSF51206">
    <property type="entry name" value="cAMP-binding domain-like"/>
    <property type="match status" value="1"/>
</dbReference>
<dbReference type="PRINTS" id="PR00364">
    <property type="entry name" value="DISEASERSIST"/>
</dbReference>
<feature type="domain" description="HTH crp-type" evidence="9">
    <location>
        <begin position="200"/>
        <end position="277"/>
    </location>
</feature>
<dbReference type="GO" id="GO:0043531">
    <property type="term" value="F:ADP binding"/>
    <property type="evidence" value="ECO:0007669"/>
    <property type="project" value="InterPro"/>
</dbReference>
<reference evidence="10 11" key="1">
    <citation type="submission" date="2018-10" db="EMBL/GenBank/DDBJ databases">
        <title>Isolation from soil.</title>
        <authorList>
            <person name="Hu J."/>
        </authorList>
    </citation>
    <scope>NUCLEOTIDE SEQUENCE [LARGE SCALE GENOMIC DNA]</scope>
    <source>
        <strain evidence="10 11">NEAU-Ht49</strain>
    </source>
</reference>
<dbReference type="Gene3D" id="1.10.10.10">
    <property type="entry name" value="Winged helix-like DNA-binding domain superfamily/Winged helix DNA-binding domain"/>
    <property type="match status" value="1"/>
</dbReference>
<feature type="domain" description="Cyclic nucleotide-binding" evidence="8">
    <location>
        <begin position="128"/>
        <end position="187"/>
    </location>
</feature>
<proteinExistence type="predicted"/>
<dbReference type="InterPro" id="IPR027417">
    <property type="entry name" value="P-loop_NTPase"/>
</dbReference>
<keyword evidence="6" id="KW-0804">Transcription</keyword>
<dbReference type="InterPro" id="IPR052386">
    <property type="entry name" value="GPSM"/>
</dbReference>
<dbReference type="SUPFAM" id="SSF46785">
    <property type="entry name" value="Winged helix' DNA-binding domain"/>
    <property type="match status" value="1"/>
</dbReference>
<evidence type="ECO:0000256" key="1">
    <source>
        <dbReference type="ARBA" id="ARBA00004496"/>
    </source>
</evidence>